<evidence type="ECO:0000313" key="3">
    <source>
        <dbReference type="Proteomes" id="UP000190648"/>
    </source>
</evidence>
<comment type="caution">
    <text evidence="2">The sequence shown here is derived from an EMBL/GenBank/DDBJ whole genome shotgun (WGS) entry which is preliminary data.</text>
</comment>
<gene>
    <name evidence="2" type="ORF">AV530_008591</name>
</gene>
<name>A0A1V4L0F3_PATFA</name>
<accession>A0A1V4L0F3</accession>
<dbReference type="Proteomes" id="UP000190648">
    <property type="component" value="Unassembled WGS sequence"/>
</dbReference>
<protein>
    <submittedName>
        <fullName evidence="2">Uncharacterized protein</fullName>
    </submittedName>
</protein>
<reference evidence="2 3" key="1">
    <citation type="submission" date="2016-02" db="EMBL/GenBank/DDBJ databases">
        <title>Band-tailed pigeon sequencing and assembly.</title>
        <authorList>
            <person name="Soares A.E."/>
            <person name="Novak B.J."/>
            <person name="Rice E.S."/>
            <person name="O'Connell B."/>
            <person name="Chang D."/>
            <person name="Weber S."/>
            <person name="Shapiro B."/>
        </authorList>
    </citation>
    <scope>NUCLEOTIDE SEQUENCE [LARGE SCALE GENOMIC DNA]</scope>
    <source>
        <strain evidence="2">BTP2013</strain>
        <tissue evidence="2">Blood</tissue>
    </source>
</reference>
<evidence type="ECO:0000313" key="2">
    <source>
        <dbReference type="EMBL" id="OPJ90096.1"/>
    </source>
</evidence>
<proteinExistence type="predicted"/>
<organism evidence="2 3">
    <name type="scientific">Patagioenas fasciata monilis</name>
    <dbReference type="NCBI Taxonomy" id="372326"/>
    <lineage>
        <taxon>Eukaryota</taxon>
        <taxon>Metazoa</taxon>
        <taxon>Chordata</taxon>
        <taxon>Craniata</taxon>
        <taxon>Vertebrata</taxon>
        <taxon>Euteleostomi</taxon>
        <taxon>Archelosauria</taxon>
        <taxon>Archosauria</taxon>
        <taxon>Dinosauria</taxon>
        <taxon>Saurischia</taxon>
        <taxon>Theropoda</taxon>
        <taxon>Coelurosauria</taxon>
        <taxon>Aves</taxon>
        <taxon>Neognathae</taxon>
        <taxon>Neoaves</taxon>
        <taxon>Columbimorphae</taxon>
        <taxon>Columbiformes</taxon>
        <taxon>Columbidae</taxon>
        <taxon>Patagioenas</taxon>
    </lineage>
</organism>
<dbReference type="AlphaFoldDB" id="A0A1V4L0F3"/>
<evidence type="ECO:0000256" key="1">
    <source>
        <dbReference type="SAM" id="SignalP"/>
    </source>
</evidence>
<sequence length="75" mass="8271">MKINCSAVQFLMQIVVSLMDTGTSCHSICFLTDCLCKISFSKNQEKSQALPSEIVTEGNVASLQLWIVGRFEAII</sequence>
<keyword evidence="1" id="KW-0732">Signal</keyword>
<keyword evidence="3" id="KW-1185">Reference proteome</keyword>
<dbReference type="EMBL" id="LSYS01000505">
    <property type="protein sequence ID" value="OPJ90096.1"/>
    <property type="molecule type" value="Genomic_DNA"/>
</dbReference>
<feature type="chain" id="PRO_5012415113" evidence="1">
    <location>
        <begin position="26"/>
        <end position="75"/>
    </location>
</feature>
<feature type="signal peptide" evidence="1">
    <location>
        <begin position="1"/>
        <end position="25"/>
    </location>
</feature>